<organism evidence="11 12">
    <name type="scientific">Azospirillum griseum</name>
    <dbReference type="NCBI Taxonomy" id="2496639"/>
    <lineage>
        <taxon>Bacteria</taxon>
        <taxon>Pseudomonadati</taxon>
        <taxon>Pseudomonadota</taxon>
        <taxon>Alphaproteobacteria</taxon>
        <taxon>Rhodospirillales</taxon>
        <taxon>Azospirillaceae</taxon>
        <taxon>Azospirillum</taxon>
    </lineage>
</organism>
<feature type="transmembrane region" description="Helical" evidence="8">
    <location>
        <begin position="300"/>
        <end position="323"/>
    </location>
</feature>
<keyword evidence="3 8" id="KW-0813">Transport</keyword>
<evidence type="ECO:0000259" key="10">
    <source>
        <dbReference type="PROSITE" id="PS50928"/>
    </source>
</evidence>
<dbReference type="InterPro" id="IPR000515">
    <property type="entry name" value="MetI-like"/>
</dbReference>
<proteinExistence type="inferred from homology"/>
<keyword evidence="5 8" id="KW-0812">Transmembrane</keyword>
<evidence type="ECO:0000313" key="11">
    <source>
        <dbReference type="EMBL" id="RTR18651.1"/>
    </source>
</evidence>
<evidence type="ECO:0000256" key="3">
    <source>
        <dbReference type="ARBA" id="ARBA00022448"/>
    </source>
</evidence>
<evidence type="ECO:0000256" key="2">
    <source>
        <dbReference type="ARBA" id="ARBA00010072"/>
    </source>
</evidence>
<feature type="transmembrane region" description="Helical" evidence="8">
    <location>
        <begin position="242"/>
        <end position="262"/>
    </location>
</feature>
<dbReference type="PANTHER" id="PTHR30614">
    <property type="entry name" value="MEMBRANE COMPONENT OF AMINO ACID ABC TRANSPORTER"/>
    <property type="match status" value="1"/>
</dbReference>
<keyword evidence="4" id="KW-1003">Cell membrane</keyword>
<evidence type="ECO:0000313" key="12">
    <source>
        <dbReference type="Proteomes" id="UP000277007"/>
    </source>
</evidence>
<name>A0A431VF07_9PROT</name>
<evidence type="ECO:0000256" key="1">
    <source>
        <dbReference type="ARBA" id="ARBA00004429"/>
    </source>
</evidence>
<dbReference type="InterPro" id="IPR010065">
    <property type="entry name" value="AA_ABC_transptr_permease_3TM"/>
</dbReference>
<feature type="domain" description="ABC transmembrane type-1" evidence="10">
    <location>
        <begin position="167"/>
        <end position="361"/>
    </location>
</feature>
<dbReference type="SUPFAM" id="SSF161098">
    <property type="entry name" value="MetI-like"/>
    <property type="match status" value="1"/>
</dbReference>
<dbReference type="PROSITE" id="PS50928">
    <property type="entry name" value="ABC_TM1"/>
    <property type="match status" value="1"/>
</dbReference>
<evidence type="ECO:0000256" key="9">
    <source>
        <dbReference type="SAM" id="MobiDB-lite"/>
    </source>
</evidence>
<gene>
    <name evidence="11" type="ORF">EJ903_15565</name>
</gene>
<sequence>MTDHALTSAPHPVAPFPPTQPTPRQRLALSHARALWGALFGTPVNAAITLACVAVLAVSLPPLVRWALVDAVWSGPAERCADGGGACWAFIGEKLRYILFGFYDQDRQWRPLAATLILLGLAGMSAAPLFWRRATLGVWLVGLAVALLLLCGLPDGPPVPTERWSGLPINLLLTTIGMIGAFPVAVLLALARRSRMGGLRSLAVLFIEVTRGVPLIAVLYVATLLVPLMLPSGLTIDKLLRAQVAIILFVSAYLAEIIRAGLQAIPDGQYEAARALGLTYWGTMRLVILPQALRTVIPSIVNLTIGLFQDTTLIVAIGLFDVLNTARNAAKDPAWLGFYTEAFGFAALIYLTVCVLASRYSLWLEARLRRVER</sequence>
<feature type="transmembrane region" description="Helical" evidence="8">
    <location>
        <begin position="343"/>
        <end position="363"/>
    </location>
</feature>
<dbReference type="NCBIfam" id="TIGR01726">
    <property type="entry name" value="HEQRo_perm_3TM"/>
    <property type="match status" value="1"/>
</dbReference>
<dbReference type="Pfam" id="PF00528">
    <property type="entry name" value="BPD_transp_1"/>
    <property type="match status" value="1"/>
</dbReference>
<accession>A0A431VF07</accession>
<comment type="subcellular location">
    <subcellularLocation>
        <location evidence="1">Cell inner membrane</location>
        <topology evidence="1">Multi-pass membrane protein</topology>
    </subcellularLocation>
    <subcellularLocation>
        <location evidence="8">Cell membrane</location>
        <topology evidence="8">Multi-pass membrane protein</topology>
    </subcellularLocation>
</comment>
<evidence type="ECO:0000256" key="4">
    <source>
        <dbReference type="ARBA" id="ARBA00022475"/>
    </source>
</evidence>
<feature type="transmembrane region" description="Helical" evidence="8">
    <location>
        <begin position="169"/>
        <end position="190"/>
    </location>
</feature>
<dbReference type="OrthoDB" id="9771188at2"/>
<evidence type="ECO:0000256" key="8">
    <source>
        <dbReference type="RuleBase" id="RU363032"/>
    </source>
</evidence>
<keyword evidence="7 8" id="KW-0472">Membrane</keyword>
<dbReference type="GO" id="GO:0043190">
    <property type="term" value="C:ATP-binding cassette (ABC) transporter complex"/>
    <property type="evidence" value="ECO:0007669"/>
    <property type="project" value="InterPro"/>
</dbReference>
<evidence type="ECO:0000256" key="5">
    <source>
        <dbReference type="ARBA" id="ARBA00022692"/>
    </source>
</evidence>
<protein>
    <submittedName>
        <fullName evidence="11">Amino acid ABC transporter permease</fullName>
    </submittedName>
</protein>
<comment type="caution">
    <text evidence="11">The sequence shown here is derived from an EMBL/GenBank/DDBJ whole genome shotgun (WGS) entry which is preliminary data.</text>
</comment>
<dbReference type="PANTHER" id="PTHR30614:SF41">
    <property type="entry name" value="INNER MEMBRANE AMINO-ACID ABC TRANSPORTER PERMEASE PROTEIN YHDY"/>
    <property type="match status" value="1"/>
</dbReference>
<dbReference type="GO" id="GO:0006865">
    <property type="term" value="P:amino acid transport"/>
    <property type="evidence" value="ECO:0007669"/>
    <property type="project" value="TreeGrafter"/>
</dbReference>
<feature type="transmembrane region" description="Helical" evidence="8">
    <location>
        <begin position="34"/>
        <end position="58"/>
    </location>
</feature>
<keyword evidence="6 8" id="KW-1133">Transmembrane helix</keyword>
<evidence type="ECO:0000256" key="7">
    <source>
        <dbReference type="ARBA" id="ARBA00023136"/>
    </source>
</evidence>
<feature type="region of interest" description="Disordered" evidence="9">
    <location>
        <begin position="1"/>
        <end position="23"/>
    </location>
</feature>
<evidence type="ECO:0000256" key="6">
    <source>
        <dbReference type="ARBA" id="ARBA00022989"/>
    </source>
</evidence>
<dbReference type="InterPro" id="IPR035906">
    <property type="entry name" value="MetI-like_sf"/>
</dbReference>
<dbReference type="Gene3D" id="1.10.3720.10">
    <property type="entry name" value="MetI-like"/>
    <property type="match status" value="1"/>
</dbReference>
<dbReference type="RefSeq" id="WP_126617044.1">
    <property type="nucleotide sequence ID" value="NZ_JBHUCY010000009.1"/>
</dbReference>
<feature type="transmembrane region" description="Helical" evidence="8">
    <location>
        <begin position="138"/>
        <end position="157"/>
    </location>
</feature>
<dbReference type="EMBL" id="RXMA01000014">
    <property type="protein sequence ID" value="RTR18651.1"/>
    <property type="molecule type" value="Genomic_DNA"/>
</dbReference>
<dbReference type="Proteomes" id="UP000277007">
    <property type="component" value="Unassembled WGS sequence"/>
</dbReference>
<keyword evidence="12" id="KW-1185">Reference proteome</keyword>
<dbReference type="GO" id="GO:0022857">
    <property type="term" value="F:transmembrane transporter activity"/>
    <property type="evidence" value="ECO:0007669"/>
    <property type="project" value="InterPro"/>
</dbReference>
<dbReference type="InterPro" id="IPR043429">
    <property type="entry name" value="ArtM/GltK/GlnP/TcyL/YhdX-like"/>
</dbReference>
<comment type="similarity">
    <text evidence="2">Belongs to the binding-protein-dependent transport system permease family. HisMQ subfamily.</text>
</comment>
<dbReference type="CDD" id="cd06261">
    <property type="entry name" value="TM_PBP2"/>
    <property type="match status" value="1"/>
</dbReference>
<feature type="transmembrane region" description="Helical" evidence="8">
    <location>
        <begin position="202"/>
        <end position="230"/>
    </location>
</feature>
<feature type="transmembrane region" description="Helical" evidence="8">
    <location>
        <begin position="112"/>
        <end position="131"/>
    </location>
</feature>
<reference evidence="11 12" key="1">
    <citation type="submission" date="2018-12" db="EMBL/GenBank/DDBJ databases">
        <authorList>
            <person name="Yang Y."/>
        </authorList>
    </citation>
    <scope>NUCLEOTIDE SEQUENCE [LARGE SCALE GENOMIC DNA]</scope>
    <source>
        <strain evidence="11 12">L-25-5w-1</strain>
    </source>
</reference>
<feature type="compositionally biased region" description="Pro residues" evidence="9">
    <location>
        <begin position="12"/>
        <end position="21"/>
    </location>
</feature>
<dbReference type="AlphaFoldDB" id="A0A431VF07"/>